<dbReference type="EMBL" id="PISE01000037">
    <property type="protein sequence ID" value="PKG22680.1"/>
    <property type="molecule type" value="Genomic_DNA"/>
</dbReference>
<feature type="domain" description="HTH rpiR-type" evidence="4">
    <location>
        <begin position="1"/>
        <end position="75"/>
    </location>
</feature>
<reference evidence="6 7" key="1">
    <citation type="journal article" date="2003" name="Int. J. Syst. Evol. Microbiol.">
        <title>Bacillus nealsonii sp. nov., isolated from a spacecraft-assembly facility, whose spores are gamma-radiation resistant.</title>
        <authorList>
            <person name="Venkateswaran K."/>
            <person name="Kempf M."/>
            <person name="Chen F."/>
            <person name="Satomi M."/>
            <person name="Nicholson W."/>
            <person name="Kern R."/>
        </authorList>
    </citation>
    <scope>NUCLEOTIDE SEQUENCE [LARGE SCALE GENOMIC DNA]</scope>
    <source>
        <strain evidence="6 7">FO-92</strain>
    </source>
</reference>
<dbReference type="PROSITE" id="PS51071">
    <property type="entry name" value="HTH_RPIR"/>
    <property type="match status" value="1"/>
</dbReference>
<dbReference type="Gene3D" id="3.40.50.10490">
    <property type="entry name" value="Glucose-6-phosphate isomerase like protein, domain 1"/>
    <property type="match status" value="1"/>
</dbReference>
<evidence type="ECO:0000259" key="5">
    <source>
        <dbReference type="PROSITE" id="PS51464"/>
    </source>
</evidence>
<dbReference type="CDD" id="cd05013">
    <property type="entry name" value="SIS_RpiR"/>
    <property type="match status" value="1"/>
</dbReference>
<dbReference type="Gene3D" id="1.10.10.10">
    <property type="entry name" value="Winged helix-like DNA-binding domain superfamily/Winged helix DNA-binding domain"/>
    <property type="match status" value="1"/>
</dbReference>
<dbReference type="GO" id="GO:0097367">
    <property type="term" value="F:carbohydrate derivative binding"/>
    <property type="evidence" value="ECO:0007669"/>
    <property type="project" value="InterPro"/>
</dbReference>
<dbReference type="Proteomes" id="UP000233375">
    <property type="component" value="Unassembled WGS sequence"/>
</dbReference>
<dbReference type="PANTHER" id="PTHR30514:SF10">
    <property type="entry name" value="MURR_RPIR FAMILY TRANSCRIPTIONAL REGULATOR"/>
    <property type="match status" value="1"/>
</dbReference>
<dbReference type="InterPro" id="IPR035472">
    <property type="entry name" value="RpiR-like_SIS"/>
</dbReference>
<accession>A0A2N0YZI9</accession>
<dbReference type="OrthoDB" id="6590756at2"/>
<dbReference type="GO" id="GO:1901135">
    <property type="term" value="P:carbohydrate derivative metabolic process"/>
    <property type="evidence" value="ECO:0007669"/>
    <property type="project" value="InterPro"/>
</dbReference>
<dbReference type="InterPro" id="IPR036388">
    <property type="entry name" value="WH-like_DNA-bd_sf"/>
</dbReference>
<evidence type="ECO:0000256" key="1">
    <source>
        <dbReference type="ARBA" id="ARBA00023015"/>
    </source>
</evidence>
<keyword evidence="3" id="KW-0804">Transcription</keyword>
<dbReference type="SUPFAM" id="SSF46689">
    <property type="entry name" value="Homeodomain-like"/>
    <property type="match status" value="1"/>
</dbReference>
<feature type="domain" description="SIS" evidence="5">
    <location>
        <begin position="124"/>
        <end position="265"/>
    </location>
</feature>
<organism evidence="6 7">
    <name type="scientific">Niallia nealsonii</name>
    <dbReference type="NCBI Taxonomy" id="115979"/>
    <lineage>
        <taxon>Bacteria</taxon>
        <taxon>Bacillati</taxon>
        <taxon>Bacillota</taxon>
        <taxon>Bacilli</taxon>
        <taxon>Bacillales</taxon>
        <taxon>Bacillaceae</taxon>
        <taxon>Niallia</taxon>
    </lineage>
</organism>
<name>A0A2N0YZI9_9BACI</name>
<dbReference type="Pfam" id="PF01380">
    <property type="entry name" value="SIS"/>
    <property type="match status" value="1"/>
</dbReference>
<evidence type="ECO:0000313" key="7">
    <source>
        <dbReference type="Proteomes" id="UP000233375"/>
    </source>
</evidence>
<dbReference type="SUPFAM" id="SSF53697">
    <property type="entry name" value="SIS domain"/>
    <property type="match status" value="1"/>
</dbReference>
<dbReference type="RefSeq" id="WP_101178230.1">
    <property type="nucleotide sequence ID" value="NZ_PISE01000037.1"/>
</dbReference>
<dbReference type="AlphaFoldDB" id="A0A2N0YZI9"/>
<evidence type="ECO:0000256" key="3">
    <source>
        <dbReference type="ARBA" id="ARBA00023163"/>
    </source>
</evidence>
<evidence type="ECO:0000256" key="2">
    <source>
        <dbReference type="ARBA" id="ARBA00023125"/>
    </source>
</evidence>
<dbReference type="InterPro" id="IPR009057">
    <property type="entry name" value="Homeodomain-like_sf"/>
</dbReference>
<keyword evidence="2" id="KW-0238">DNA-binding</keyword>
<evidence type="ECO:0000313" key="6">
    <source>
        <dbReference type="EMBL" id="PKG22680.1"/>
    </source>
</evidence>
<dbReference type="GO" id="GO:0003700">
    <property type="term" value="F:DNA-binding transcription factor activity"/>
    <property type="evidence" value="ECO:0007669"/>
    <property type="project" value="InterPro"/>
</dbReference>
<sequence length="293" mass="33332">MLLQEKMKNLKFSHSERNVLDFIIKKQELIDEYSTTMIAGETFTSPSILVRISKKLGFNGWNELKKAFLKEVGYLKTNFKDLDANTPFTHQDSIMNIASKITHIHIESAKDTLSLINHDSLQKSVRILSESREVKVFTISNLTFLGQEFVYKLRHIGKKADTNPTESMMYQEAVMTSSSDCAICISYSGESSSLLETVHYLKMNQVPIIAITSIGENSLARLADVTLHVTTREKSYSKIAGFASIESISLILDILYSCLFSIKYDNNYDFKVKLAQQTESRQIKNQIIQEEEN</sequence>
<proteinExistence type="predicted"/>
<evidence type="ECO:0000259" key="4">
    <source>
        <dbReference type="PROSITE" id="PS51071"/>
    </source>
</evidence>
<dbReference type="PROSITE" id="PS51464">
    <property type="entry name" value="SIS"/>
    <property type="match status" value="1"/>
</dbReference>
<dbReference type="GO" id="GO:0003677">
    <property type="term" value="F:DNA binding"/>
    <property type="evidence" value="ECO:0007669"/>
    <property type="project" value="UniProtKB-KW"/>
</dbReference>
<dbReference type="Pfam" id="PF01418">
    <property type="entry name" value="HTH_6"/>
    <property type="match status" value="1"/>
</dbReference>
<keyword evidence="1" id="KW-0805">Transcription regulation</keyword>
<keyword evidence="7" id="KW-1185">Reference proteome</keyword>
<dbReference type="InterPro" id="IPR001347">
    <property type="entry name" value="SIS_dom"/>
</dbReference>
<dbReference type="InterPro" id="IPR047640">
    <property type="entry name" value="RpiR-like"/>
</dbReference>
<dbReference type="PANTHER" id="PTHR30514">
    <property type="entry name" value="GLUCOKINASE"/>
    <property type="match status" value="1"/>
</dbReference>
<dbReference type="InterPro" id="IPR046348">
    <property type="entry name" value="SIS_dom_sf"/>
</dbReference>
<gene>
    <name evidence="6" type="ORF">CWS01_16255</name>
</gene>
<comment type="caution">
    <text evidence="6">The sequence shown here is derived from an EMBL/GenBank/DDBJ whole genome shotgun (WGS) entry which is preliminary data.</text>
</comment>
<protein>
    <submittedName>
        <fullName evidence="6">MurR/RpiR family transcriptional regulator</fullName>
    </submittedName>
</protein>
<dbReference type="InterPro" id="IPR000281">
    <property type="entry name" value="HTH_RpiR"/>
</dbReference>